<dbReference type="InterPro" id="IPR051135">
    <property type="entry name" value="Gal/GlcNAc/GalNAc_ST"/>
</dbReference>
<keyword evidence="3" id="KW-1185">Reference proteome</keyword>
<gene>
    <name evidence="2" type="ORF">EVAR_58748_1</name>
</gene>
<dbReference type="PANTHER" id="PTHR10704">
    <property type="entry name" value="CARBOHYDRATE SULFOTRANSFERASE"/>
    <property type="match status" value="1"/>
</dbReference>
<organism evidence="2 3">
    <name type="scientific">Eumeta variegata</name>
    <name type="common">Bagworm moth</name>
    <name type="synonym">Eumeta japonica</name>
    <dbReference type="NCBI Taxonomy" id="151549"/>
    <lineage>
        <taxon>Eukaryota</taxon>
        <taxon>Metazoa</taxon>
        <taxon>Ecdysozoa</taxon>
        <taxon>Arthropoda</taxon>
        <taxon>Hexapoda</taxon>
        <taxon>Insecta</taxon>
        <taxon>Pterygota</taxon>
        <taxon>Neoptera</taxon>
        <taxon>Endopterygota</taxon>
        <taxon>Lepidoptera</taxon>
        <taxon>Glossata</taxon>
        <taxon>Ditrysia</taxon>
        <taxon>Tineoidea</taxon>
        <taxon>Psychidae</taxon>
        <taxon>Oiketicinae</taxon>
        <taxon>Eumeta</taxon>
    </lineage>
</organism>
<dbReference type="SUPFAM" id="SSF52540">
    <property type="entry name" value="P-loop containing nucleoside triphosphate hydrolases"/>
    <property type="match status" value="1"/>
</dbReference>
<accession>A0A4C1ZGQ3</accession>
<dbReference type="AlphaFoldDB" id="A0A4C1ZGQ3"/>
<evidence type="ECO:0000256" key="1">
    <source>
        <dbReference type="SAM" id="MobiDB-lite"/>
    </source>
</evidence>
<dbReference type="GO" id="GO:0006044">
    <property type="term" value="P:N-acetylglucosamine metabolic process"/>
    <property type="evidence" value="ECO:0007669"/>
    <property type="project" value="TreeGrafter"/>
</dbReference>
<dbReference type="STRING" id="151549.A0A4C1ZGQ3"/>
<feature type="compositionally biased region" description="Basic residues" evidence="1">
    <location>
        <begin position="574"/>
        <end position="584"/>
    </location>
</feature>
<dbReference type="Proteomes" id="UP000299102">
    <property type="component" value="Unassembled WGS sequence"/>
</dbReference>
<name>A0A4C1ZGQ3_EUMVA</name>
<dbReference type="OrthoDB" id="6138663at2759"/>
<comment type="caution">
    <text evidence="2">The sequence shown here is derived from an EMBL/GenBank/DDBJ whole genome shotgun (WGS) entry which is preliminary data.</text>
</comment>
<evidence type="ECO:0000313" key="3">
    <source>
        <dbReference type="Proteomes" id="UP000299102"/>
    </source>
</evidence>
<dbReference type="InterPro" id="IPR027417">
    <property type="entry name" value="P-loop_NTPase"/>
</dbReference>
<evidence type="ECO:0000313" key="2">
    <source>
        <dbReference type="EMBL" id="GBP85705.1"/>
    </source>
</evidence>
<evidence type="ECO:0008006" key="4">
    <source>
        <dbReference type="Google" id="ProtNLM"/>
    </source>
</evidence>
<dbReference type="Gene3D" id="3.40.50.300">
    <property type="entry name" value="P-loop containing nucleotide triphosphate hydrolases"/>
    <property type="match status" value="1"/>
</dbReference>
<feature type="region of interest" description="Disordered" evidence="1">
    <location>
        <begin position="380"/>
        <end position="405"/>
    </location>
</feature>
<dbReference type="EMBL" id="BGZK01001754">
    <property type="protein sequence ID" value="GBP85705.1"/>
    <property type="molecule type" value="Genomic_DNA"/>
</dbReference>
<dbReference type="GO" id="GO:0006790">
    <property type="term" value="P:sulfur compound metabolic process"/>
    <property type="evidence" value="ECO:0007669"/>
    <property type="project" value="TreeGrafter"/>
</dbReference>
<dbReference type="GO" id="GO:0001517">
    <property type="term" value="F:N-acetylglucosamine 6-O-sulfotransferase activity"/>
    <property type="evidence" value="ECO:0007669"/>
    <property type="project" value="TreeGrafter"/>
</dbReference>
<feature type="region of interest" description="Disordered" evidence="1">
    <location>
        <begin position="550"/>
        <end position="594"/>
    </location>
</feature>
<reference evidence="2 3" key="1">
    <citation type="journal article" date="2019" name="Commun. Biol.">
        <title>The bagworm genome reveals a unique fibroin gene that provides high tensile strength.</title>
        <authorList>
            <person name="Kono N."/>
            <person name="Nakamura H."/>
            <person name="Ohtoshi R."/>
            <person name="Tomita M."/>
            <person name="Numata K."/>
            <person name="Arakawa K."/>
        </authorList>
    </citation>
    <scope>NUCLEOTIDE SEQUENCE [LARGE SCALE GENOMIC DNA]</scope>
</reference>
<proteinExistence type="predicted"/>
<dbReference type="PANTHER" id="PTHR10704:SF44">
    <property type="entry name" value="LD35051P-RELATED"/>
    <property type="match status" value="1"/>
</dbReference>
<protein>
    <recommendedName>
        <fullName evidence="4">Carbohydrate sulfotransferase 5</fullName>
    </recommendedName>
</protein>
<sequence>MSPPGVNEMQKIKEDLALTIDFLKSGSFRHLTVRQAWLLFLIVLEVIIMQPKIPFKPEPTGSRKKEARLALFTAMHTSIRVVDHLGESFPTRPEDGSLDVNGIFERTRYKIRFELSNYNFSNANGIKKLEDLLIEEGGRPLRSLIVSTWRSGTTFLGEVLNAIPGNFYHYEPLLKYEIIQIRGPPYADEALNTLKKYVQMLNLKVVFLVRDPRGVMQSRQHRNFCQPAPDCWQPQLLCADMVNDYTATIRLQKSYPGQLIGFHVITIDATRHQVKSVGGAASVVEPLCTVECVSVIGDPCGRSSDIRPQLSRRRSRHLYSLVFIGGVVFFLRSGVILSSSSEFSFIWRSWVKVLVRVRALNQHTGAHALLRMRIPVGGGRRAPGIRSGNRRGRGRREQTWPRTSPPAQVRLAIRVSGPLHTVQAAYRHPSDLNGPPTAAVKAVRIGDPLHADLTEHIAHRRSGFPCIQEQQSRQHASAIRCLHTSRSSGILHDWRSRSPRRGKRTAAAAFNVRRAWRAAVPVCFISTSVTVALLRASRFGARRARSVTRTRAGTPALAPVGVGRDLNDTTSCRRYSRRRSHSRERRLSGGSEPHVRRLSISATVCAAAPS</sequence>